<dbReference type="AlphaFoldDB" id="A0A923K740"/>
<dbReference type="EMBL" id="JABWRP020000013">
    <property type="protein sequence ID" value="MBV4542845.1"/>
    <property type="molecule type" value="Genomic_DNA"/>
</dbReference>
<comment type="caution">
    <text evidence="2">The sequence shown here is derived from an EMBL/GenBank/DDBJ whole genome shotgun (WGS) entry which is preliminary data.</text>
</comment>
<evidence type="ECO:0000313" key="4">
    <source>
        <dbReference type="Proteomes" id="UP000628137"/>
    </source>
</evidence>
<dbReference type="Proteomes" id="UP000628137">
    <property type="component" value="Unassembled WGS sequence"/>
</dbReference>
<accession>A0A923K740</accession>
<reference evidence="3" key="3">
    <citation type="submission" date="2021-06" db="EMBL/GenBank/DDBJ databases">
        <title>Updating the genus Pseudomonas: Description of 43 new species and partition of the Pseudomonas putida group.</title>
        <authorList>
            <person name="Girard L."/>
            <person name="Lood C."/>
            <person name="Vandamme P."/>
            <person name="Rokni-Zadeh H."/>
            <person name="Van Noort V."/>
            <person name="Hofte M."/>
            <person name="Lavigne R."/>
            <person name="De Mot R."/>
        </authorList>
    </citation>
    <scope>NUCLEOTIDE SEQUENCE</scope>
    <source>
        <strain evidence="3">RW4S2</strain>
    </source>
</reference>
<proteinExistence type="predicted"/>
<evidence type="ECO:0000313" key="3">
    <source>
        <dbReference type="EMBL" id="MBV4542845.1"/>
    </source>
</evidence>
<name>A0A923K740_9PSED</name>
<reference evidence="2 4" key="1">
    <citation type="journal article" date="2020" name="Microorganisms">
        <title>Reliable Identification of Environmental Pseudomonas Isolates Using the rpoD Gene.</title>
        <authorList>
            <consortium name="The Broad Institute Genome Sequencing Platform"/>
            <person name="Girard L."/>
            <person name="Lood C."/>
            <person name="Rokni-Zadeh H."/>
            <person name="van Noort V."/>
            <person name="Lavigne R."/>
            <person name="De Mot R."/>
        </authorList>
    </citation>
    <scope>NUCLEOTIDE SEQUENCE</scope>
    <source>
        <strain evidence="2 4">RW4S2</strain>
    </source>
</reference>
<protein>
    <submittedName>
        <fullName evidence="2">Uncharacterized protein</fullName>
    </submittedName>
</protein>
<gene>
    <name evidence="3" type="ORF">HU738_017495</name>
    <name evidence="2" type="ORF">HU738_19085</name>
</gene>
<sequence length="145" mass="16636">MSVEQEHSTLKVYNDAALRIFTDATVILPKGSKMTVKNVALEAGKSPSSIRKDRDIFIPLIQDIKEMARQMAERQAPGQEKVKDAQQKTKKAKAAAGSYERRYKESLARELMLIRALDEAQRDLRRYEQPFSEHENVYPFPTPKK</sequence>
<organism evidence="2">
    <name type="scientific">Pseudomonas vlassakiae</name>
    <dbReference type="NCBI Taxonomy" id="485888"/>
    <lineage>
        <taxon>Bacteria</taxon>
        <taxon>Pseudomonadati</taxon>
        <taxon>Pseudomonadota</taxon>
        <taxon>Gammaproteobacteria</taxon>
        <taxon>Pseudomonadales</taxon>
        <taxon>Pseudomonadaceae</taxon>
        <taxon>Pseudomonas</taxon>
    </lineage>
</organism>
<keyword evidence="4" id="KW-1185">Reference proteome</keyword>
<evidence type="ECO:0000313" key="2">
    <source>
        <dbReference type="EMBL" id="MBC3472666.1"/>
    </source>
</evidence>
<feature type="region of interest" description="Disordered" evidence="1">
    <location>
        <begin position="70"/>
        <end position="99"/>
    </location>
</feature>
<dbReference type="SUPFAM" id="SSF57997">
    <property type="entry name" value="Tropomyosin"/>
    <property type="match status" value="1"/>
</dbReference>
<dbReference type="RefSeq" id="WP_186603674.1">
    <property type="nucleotide sequence ID" value="NZ_JABWRP020000013.1"/>
</dbReference>
<reference evidence="2" key="2">
    <citation type="submission" date="2020-07" db="EMBL/GenBank/DDBJ databases">
        <authorList>
            <person name="Lood C."/>
            <person name="Girard L."/>
        </authorList>
    </citation>
    <scope>NUCLEOTIDE SEQUENCE</scope>
    <source>
        <strain evidence="2">RW4S2</strain>
    </source>
</reference>
<dbReference type="EMBL" id="JABWRP010000017">
    <property type="protein sequence ID" value="MBC3472666.1"/>
    <property type="molecule type" value="Genomic_DNA"/>
</dbReference>
<evidence type="ECO:0000256" key="1">
    <source>
        <dbReference type="SAM" id="MobiDB-lite"/>
    </source>
</evidence>